<feature type="compositionally biased region" description="Basic and acidic residues" evidence="1">
    <location>
        <begin position="203"/>
        <end position="215"/>
    </location>
</feature>
<evidence type="ECO:0000313" key="3">
    <source>
        <dbReference type="Proteomes" id="UP001219525"/>
    </source>
</evidence>
<comment type="caution">
    <text evidence="2">The sequence shown here is derived from an EMBL/GenBank/DDBJ whole genome shotgun (WGS) entry which is preliminary data.</text>
</comment>
<feature type="region of interest" description="Disordered" evidence="1">
    <location>
        <begin position="203"/>
        <end position="225"/>
    </location>
</feature>
<dbReference type="Proteomes" id="UP001219525">
    <property type="component" value="Unassembled WGS sequence"/>
</dbReference>
<reference evidence="2" key="1">
    <citation type="submission" date="2023-03" db="EMBL/GenBank/DDBJ databases">
        <title>Massive genome expansion in bonnet fungi (Mycena s.s.) driven by repeated elements and novel gene families across ecological guilds.</title>
        <authorList>
            <consortium name="Lawrence Berkeley National Laboratory"/>
            <person name="Harder C.B."/>
            <person name="Miyauchi S."/>
            <person name="Viragh M."/>
            <person name="Kuo A."/>
            <person name="Thoen E."/>
            <person name="Andreopoulos B."/>
            <person name="Lu D."/>
            <person name="Skrede I."/>
            <person name="Drula E."/>
            <person name="Henrissat B."/>
            <person name="Morin E."/>
            <person name="Kohler A."/>
            <person name="Barry K."/>
            <person name="LaButti K."/>
            <person name="Morin E."/>
            <person name="Salamov A."/>
            <person name="Lipzen A."/>
            <person name="Mereny Z."/>
            <person name="Hegedus B."/>
            <person name="Baldrian P."/>
            <person name="Stursova M."/>
            <person name="Weitz H."/>
            <person name="Taylor A."/>
            <person name="Grigoriev I.V."/>
            <person name="Nagy L.G."/>
            <person name="Martin F."/>
            <person name="Kauserud H."/>
        </authorList>
    </citation>
    <scope>NUCLEOTIDE SEQUENCE</scope>
    <source>
        <strain evidence="2">9144</strain>
    </source>
</reference>
<gene>
    <name evidence="2" type="ORF">GGX14DRAFT_441258</name>
</gene>
<protein>
    <submittedName>
        <fullName evidence="2">Uncharacterized protein</fullName>
    </submittedName>
</protein>
<evidence type="ECO:0000256" key="1">
    <source>
        <dbReference type="SAM" id="MobiDB-lite"/>
    </source>
</evidence>
<dbReference type="AlphaFoldDB" id="A0AAD6VL62"/>
<proteinExistence type="predicted"/>
<dbReference type="EMBL" id="JARJCW010000015">
    <property type="protein sequence ID" value="KAJ7216347.1"/>
    <property type="molecule type" value="Genomic_DNA"/>
</dbReference>
<evidence type="ECO:0000313" key="2">
    <source>
        <dbReference type="EMBL" id="KAJ7216347.1"/>
    </source>
</evidence>
<name>A0AAD6VL62_9AGAR</name>
<keyword evidence="3" id="KW-1185">Reference proteome</keyword>
<organism evidence="2 3">
    <name type="scientific">Mycena pura</name>
    <dbReference type="NCBI Taxonomy" id="153505"/>
    <lineage>
        <taxon>Eukaryota</taxon>
        <taxon>Fungi</taxon>
        <taxon>Dikarya</taxon>
        <taxon>Basidiomycota</taxon>
        <taxon>Agaricomycotina</taxon>
        <taxon>Agaricomycetes</taxon>
        <taxon>Agaricomycetidae</taxon>
        <taxon>Agaricales</taxon>
        <taxon>Marasmiineae</taxon>
        <taxon>Mycenaceae</taxon>
        <taxon>Mycena</taxon>
    </lineage>
</organism>
<sequence>MNFLRRSFLPVYASPDVTDLDTHSMIIGGSATYLNPYEVWPTCATCAHHLVPLVQLNVSSKSTPDAFRALIPSPVPDGGTHATLVQLFVCPQHDCYDTSATHSTDTRSWVVRIASVPAPLVPPSGAQIDAAIARIKDGTGTGFLRARIVATWTAGKEETLHCELQWGQDDSDAFYAEHAPEPGLKLLGNSVRGEYFCSDDECPKEGRHEHPKDDPLGIMATLGNT</sequence>
<accession>A0AAD6VL62</accession>